<evidence type="ECO:0000313" key="1">
    <source>
        <dbReference type="EMBL" id="EEF86692.1"/>
    </source>
</evidence>
<dbReference type="EMBL" id="ACCH01000478">
    <property type="protein sequence ID" value="EEF86692.1"/>
    <property type="molecule type" value="Genomic_DNA"/>
</dbReference>
<gene>
    <name evidence="1" type="ORF">BACCELL_05710</name>
</gene>
<proteinExistence type="predicted"/>
<dbReference type="AlphaFoldDB" id="E2NN15"/>
<name>E2NN15_9BACE</name>
<comment type="caution">
    <text evidence="1">The sequence shown here is derived from an EMBL/GenBank/DDBJ whole genome shotgun (WGS) entry which is preliminary data.</text>
</comment>
<dbReference type="Proteomes" id="UP000003711">
    <property type="component" value="Unassembled WGS sequence"/>
</dbReference>
<dbReference type="HOGENOM" id="CLU_1140016_0_0_10"/>
<evidence type="ECO:0000313" key="2">
    <source>
        <dbReference type="Proteomes" id="UP000003711"/>
    </source>
</evidence>
<feature type="non-terminal residue" evidence="1">
    <location>
        <position position="245"/>
    </location>
</feature>
<reference evidence="1 2" key="2">
    <citation type="submission" date="2009-01" db="EMBL/GenBank/DDBJ databases">
        <title>Draft genome sequence of Bacteroides cellulosilyticus (DSM 14838).</title>
        <authorList>
            <person name="Sudarsanam P."/>
            <person name="Ley R."/>
            <person name="Guruge J."/>
            <person name="Turnbaugh P.J."/>
            <person name="Mahowald M."/>
            <person name="Liep D."/>
            <person name="Gordon J."/>
        </authorList>
    </citation>
    <scope>NUCLEOTIDE SEQUENCE [LARGE SCALE GENOMIC DNA]</scope>
    <source>
        <strain evidence="1 2">DSM 14838</strain>
    </source>
</reference>
<feature type="non-terminal residue" evidence="1">
    <location>
        <position position="1"/>
    </location>
</feature>
<sequence>AAVRLLTLPDSTFLAGVATTDDGKFRMPVVWPKDKKLLLEISFIGYTTFSKSIPSSFRGTSQNLGDIALFSDGILLGETVVVGKAPLAVTEQDTTVFNASAYRTPEGSMLEDLVKQLPGGEIDGDGKLLIHGKEVKKILVDGKEFFADDPKAALKNLPVEMVEKLRAYERKSDLARLTGIDDGDEEMILDLGVKKDMKKGWMDNFMAGTGNKGRYELANTLNRFRDNSQLTIIGNLNNTNNQGFS</sequence>
<protein>
    <recommendedName>
        <fullName evidence="3">TonB-dependent receptor plug domain-containing protein</fullName>
    </recommendedName>
</protein>
<organism evidence="1 2">
    <name type="scientific">Bacteroides cellulosilyticus DSM 14838</name>
    <dbReference type="NCBI Taxonomy" id="537012"/>
    <lineage>
        <taxon>Bacteria</taxon>
        <taxon>Pseudomonadati</taxon>
        <taxon>Bacteroidota</taxon>
        <taxon>Bacteroidia</taxon>
        <taxon>Bacteroidales</taxon>
        <taxon>Bacteroidaceae</taxon>
        <taxon>Bacteroides</taxon>
    </lineage>
</organism>
<reference evidence="1 2" key="1">
    <citation type="submission" date="2008-12" db="EMBL/GenBank/DDBJ databases">
        <authorList>
            <person name="Fulton L."/>
            <person name="Clifton S."/>
            <person name="Fulton B."/>
            <person name="Xu J."/>
            <person name="Minx P."/>
            <person name="Pepin K.H."/>
            <person name="Johnson M."/>
            <person name="Bhonagiri V."/>
            <person name="Nash W.E."/>
            <person name="Mardis E.R."/>
            <person name="Wilson R.K."/>
        </authorList>
    </citation>
    <scope>NUCLEOTIDE SEQUENCE [LARGE SCALE GENOMIC DNA]</scope>
    <source>
        <strain evidence="1 2">DSM 14838</strain>
    </source>
</reference>
<evidence type="ECO:0008006" key="3">
    <source>
        <dbReference type="Google" id="ProtNLM"/>
    </source>
</evidence>
<accession>E2NN15</accession>